<dbReference type="GO" id="GO:0016747">
    <property type="term" value="F:acyltransferase activity, transferring groups other than amino-acyl groups"/>
    <property type="evidence" value="ECO:0007669"/>
    <property type="project" value="InterPro"/>
</dbReference>
<evidence type="ECO:0000259" key="3">
    <source>
        <dbReference type="PROSITE" id="PS51186"/>
    </source>
</evidence>
<evidence type="ECO:0000256" key="2">
    <source>
        <dbReference type="ARBA" id="ARBA00023315"/>
    </source>
</evidence>
<dbReference type="Gene3D" id="3.40.630.30">
    <property type="match status" value="1"/>
</dbReference>
<gene>
    <name evidence="4" type="ORF">GGR00_004716</name>
</gene>
<dbReference type="Pfam" id="PF00583">
    <property type="entry name" value="Acetyltransf_1"/>
    <property type="match status" value="1"/>
</dbReference>
<keyword evidence="1 4" id="KW-0808">Transferase</keyword>
<dbReference type="InterPro" id="IPR050832">
    <property type="entry name" value="Bact_Acetyltransf"/>
</dbReference>
<protein>
    <submittedName>
        <fullName evidence="4">GNAT superfamily N-acetyltransferase</fullName>
    </submittedName>
</protein>
<dbReference type="InterPro" id="IPR000182">
    <property type="entry name" value="GNAT_dom"/>
</dbReference>
<evidence type="ECO:0000313" key="4">
    <source>
        <dbReference type="EMBL" id="MBB6356898.1"/>
    </source>
</evidence>
<feature type="domain" description="N-acetyltransferase" evidence="3">
    <location>
        <begin position="3"/>
        <end position="149"/>
    </location>
</feature>
<dbReference type="PANTHER" id="PTHR43877">
    <property type="entry name" value="AMINOALKYLPHOSPHONATE N-ACETYLTRANSFERASE-RELATED-RELATED"/>
    <property type="match status" value="1"/>
</dbReference>
<comment type="caution">
    <text evidence="4">The sequence shown here is derived from an EMBL/GenBank/DDBJ whole genome shotgun (WGS) entry which is preliminary data.</text>
</comment>
<evidence type="ECO:0000256" key="1">
    <source>
        <dbReference type="ARBA" id="ARBA00022679"/>
    </source>
</evidence>
<dbReference type="CDD" id="cd04301">
    <property type="entry name" value="NAT_SF"/>
    <property type="match status" value="1"/>
</dbReference>
<dbReference type="RefSeq" id="WP_184701419.1">
    <property type="nucleotide sequence ID" value="NZ_BAABEG010000001.1"/>
</dbReference>
<dbReference type="InterPro" id="IPR016181">
    <property type="entry name" value="Acyl_CoA_acyltransferase"/>
</dbReference>
<sequence>MTIGIRTALAADRDALGALKLRSSLAWGDHVEELQALAEAREVPATQLPHVAVAEIAGKIVGFVTVLPADAATHAELEDLFVAPEAWRQGIGGMLLAEAERRARAFGARTLGVVAGERARSFYEASGFRFVKTVATDLAPAARLQKELP</sequence>
<name>A0A7X0FBY0_9HYPH</name>
<accession>A0A7X0FBY0</accession>
<reference evidence="4 5" key="1">
    <citation type="submission" date="2020-08" db="EMBL/GenBank/DDBJ databases">
        <title>Genomic Encyclopedia of Type Strains, Phase IV (KMG-IV): sequencing the most valuable type-strain genomes for metagenomic binning, comparative biology and taxonomic classification.</title>
        <authorList>
            <person name="Goeker M."/>
        </authorList>
    </citation>
    <scope>NUCLEOTIDE SEQUENCE [LARGE SCALE GENOMIC DNA]</scope>
    <source>
        <strain evidence="4 5">DSM 7051</strain>
    </source>
</reference>
<dbReference type="PROSITE" id="PS51186">
    <property type="entry name" value="GNAT"/>
    <property type="match status" value="1"/>
</dbReference>
<dbReference type="AlphaFoldDB" id="A0A7X0FBY0"/>
<evidence type="ECO:0000313" key="5">
    <source>
        <dbReference type="Proteomes" id="UP000536262"/>
    </source>
</evidence>
<keyword evidence="5" id="KW-1185">Reference proteome</keyword>
<keyword evidence="2" id="KW-0012">Acyltransferase</keyword>
<dbReference type="Proteomes" id="UP000536262">
    <property type="component" value="Unassembled WGS sequence"/>
</dbReference>
<dbReference type="EMBL" id="JACHOU010000018">
    <property type="protein sequence ID" value="MBB6356898.1"/>
    <property type="molecule type" value="Genomic_DNA"/>
</dbReference>
<organism evidence="4 5">
    <name type="scientific">Aminobacter aganoensis</name>
    <dbReference type="NCBI Taxonomy" id="83264"/>
    <lineage>
        <taxon>Bacteria</taxon>
        <taxon>Pseudomonadati</taxon>
        <taxon>Pseudomonadota</taxon>
        <taxon>Alphaproteobacteria</taxon>
        <taxon>Hyphomicrobiales</taxon>
        <taxon>Phyllobacteriaceae</taxon>
        <taxon>Aminobacter</taxon>
    </lineage>
</organism>
<dbReference type="SUPFAM" id="SSF55729">
    <property type="entry name" value="Acyl-CoA N-acyltransferases (Nat)"/>
    <property type="match status" value="1"/>
</dbReference>
<proteinExistence type="predicted"/>